<dbReference type="GO" id="GO:0001731">
    <property type="term" value="P:formation of translation preinitiation complex"/>
    <property type="evidence" value="ECO:0007669"/>
    <property type="project" value="InterPro"/>
</dbReference>
<dbReference type="Gene3D" id="3.10.400.20">
    <property type="match status" value="1"/>
</dbReference>
<feature type="domain" description="SUI1" evidence="2">
    <location>
        <begin position="484"/>
        <end position="555"/>
    </location>
</feature>
<reference evidence="3" key="2">
    <citation type="submission" date="2023-03" db="EMBL/GenBank/DDBJ databases">
        <authorList>
            <person name="Inwood S.N."/>
            <person name="Skelly J.G."/>
            <person name="Guhlin J."/>
            <person name="Harrop T.W.R."/>
            <person name="Goldson S.G."/>
            <person name="Dearden P.K."/>
        </authorList>
    </citation>
    <scope>NUCLEOTIDE SEQUENCE</scope>
    <source>
        <strain evidence="3">Lincoln</strain>
        <tissue evidence="3">Whole body</tissue>
    </source>
</reference>
<dbReference type="InterPro" id="IPR039759">
    <property type="entry name" value="eIF2D_SUI1"/>
</dbReference>
<comment type="caution">
    <text evidence="3">The sequence shown here is derived from an EMBL/GenBank/DDBJ whole genome shotgun (WGS) entry which is preliminary data.</text>
</comment>
<dbReference type="AlphaFoldDB" id="A0AA39FFD2"/>
<evidence type="ECO:0000256" key="1">
    <source>
        <dbReference type="ARBA" id="ARBA00022490"/>
    </source>
</evidence>
<dbReference type="EMBL" id="JAQQBR010001831">
    <property type="protein sequence ID" value="KAK0168441.1"/>
    <property type="molecule type" value="Genomic_DNA"/>
</dbReference>
<accession>A0AA39FFD2</accession>
<organism evidence="3 4">
    <name type="scientific">Microctonus hyperodae</name>
    <name type="common">Parasitoid wasp</name>
    <dbReference type="NCBI Taxonomy" id="165561"/>
    <lineage>
        <taxon>Eukaryota</taxon>
        <taxon>Metazoa</taxon>
        <taxon>Ecdysozoa</taxon>
        <taxon>Arthropoda</taxon>
        <taxon>Hexapoda</taxon>
        <taxon>Insecta</taxon>
        <taxon>Pterygota</taxon>
        <taxon>Neoptera</taxon>
        <taxon>Endopterygota</taxon>
        <taxon>Hymenoptera</taxon>
        <taxon>Apocrita</taxon>
        <taxon>Ichneumonoidea</taxon>
        <taxon>Braconidae</taxon>
        <taxon>Euphorinae</taxon>
        <taxon>Microctonus</taxon>
    </lineage>
</organism>
<dbReference type="InterPro" id="IPR036885">
    <property type="entry name" value="SWIB_MDM2_dom_sf"/>
</dbReference>
<dbReference type="GO" id="GO:0005737">
    <property type="term" value="C:cytoplasm"/>
    <property type="evidence" value="ECO:0007669"/>
    <property type="project" value="UniProtKB-SubCell"/>
</dbReference>
<keyword evidence="1" id="KW-0963">Cytoplasm</keyword>
<reference evidence="3" key="1">
    <citation type="journal article" date="2023" name="bioRxiv">
        <title>Scaffold-level genome assemblies of two parasitoid biocontrol wasps reveal the parthenogenesis mechanism and an associated novel virus.</title>
        <authorList>
            <person name="Inwood S."/>
            <person name="Skelly J."/>
            <person name="Guhlin J."/>
            <person name="Harrop T."/>
            <person name="Goldson S."/>
            <person name="Dearden P."/>
        </authorList>
    </citation>
    <scope>NUCLEOTIDE SEQUENCE</scope>
    <source>
        <strain evidence="3">Lincoln</strain>
        <tissue evidence="3">Whole body</tissue>
    </source>
</reference>
<dbReference type="PROSITE" id="PS50890">
    <property type="entry name" value="PUA"/>
    <property type="match status" value="1"/>
</dbReference>
<dbReference type="InterPro" id="IPR004521">
    <property type="entry name" value="Uncharacterised_CHP00451"/>
</dbReference>
<dbReference type="InterPro" id="IPR057429">
    <property type="entry name" value="WH_eIF2D"/>
</dbReference>
<dbReference type="Proteomes" id="UP001168972">
    <property type="component" value="Unassembled WGS sequence"/>
</dbReference>
<dbReference type="CDD" id="cd11610">
    <property type="entry name" value="eIF2D_N"/>
    <property type="match status" value="1"/>
</dbReference>
<dbReference type="Pfam" id="PF25304">
    <property type="entry name" value="WHD_eIF2D"/>
    <property type="match status" value="1"/>
</dbReference>
<dbReference type="CDD" id="cd11608">
    <property type="entry name" value="eIF2D_C"/>
    <property type="match status" value="1"/>
</dbReference>
<dbReference type="PROSITE" id="PS50296">
    <property type="entry name" value="SUI1"/>
    <property type="match status" value="1"/>
</dbReference>
<dbReference type="SUPFAM" id="SSF55159">
    <property type="entry name" value="eIF1-like"/>
    <property type="match status" value="1"/>
</dbReference>
<gene>
    <name evidence="3" type="ORF">PV327_002241</name>
</gene>
<dbReference type="SUPFAM" id="SSF88697">
    <property type="entry name" value="PUA domain-like"/>
    <property type="match status" value="1"/>
</dbReference>
<name>A0AA39FFD2_MICHY</name>
<evidence type="ECO:0000313" key="3">
    <source>
        <dbReference type="EMBL" id="KAK0168441.1"/>
    </source>
</evidence>
<dbReference type="InterPro" id="IPR058886">
    <property type="entry name" value="SWIB_eIF2D"/>
</dbReference>
<dbReference type="CDD" id="cd21156">
    <property type="entry name" value="PUA_eIF2d-like"/>
    <property type="match status" value="1"/>
</dbReference>
<dbReference type="GO" id="GO:0003723">
    <property type="term" value="F:RNA binding"/>
    <property type="evidence" value="ECO:0007669"/>
    <property type="project" value="InterPro"/>
</dbReference>
<keyword evidence="4" id="KW-1185">Reference proteome</keyword>
<proteinExistence type="predicted"/>
<dbReference type="Pfam" id="PF17832">
    <property type="entry name" value="Pre-PUA"/>
    <property type="match status" value="1"/>
</dbReference>
<dbReference type="PANTHER" id="PTHR12217">
    <property type="entry name" value="EUKARYOTIC TRANSLATION INITIATION FACTOR 2D"/>
    <property type="match status" value="1"/>
</dbReference>
<dbReference type="Pfam" id="PF26292">
    <property type="entry name" value="PUA_elF2D"/>
    <property type="match status" value="1"/>
</dbReference>
<dbReference type="Pfam" id="PF26291">
    <property type="entry name" value="SWIB_eIF2D"/>
    <property type="match status" value="1"/>
</dbReference>
<dbReference type="Pfam" id="PF01253">
    <property type="entry name" value="SUI1"/>
    <property type="match status" value="1"/>
</dbReference>
<dbReference type="InterPro" id="IPR039757">
    <property type="entry name" value="EIF2D"/>
</dbReference>
<evidence type="ECO:0000259" key="2">
    <source>
        <dbReference type="PROSITE" id="PS50296"/>
    </source>
</evidence>
<protein>
    <recommendedName>
        <fullName evidence="2">SUI1 domain-containing protein</fullName>
    </recommendedName>
</protein>
<dbReference type="NCBIfam" id="TIGR00451">
    <property type="entry name" value="unchar_dom_2"/>
    <property type="match status" value="1"/>
</dbReference>
<sequence length="573" mass="63937">MFLKPFKVKSNNQLKGTERKKLCEDINAAFPSLTENEIQNLIPKKEAISSMKILTHSGEVSKLFCVAKVPMFFQVDRTPVLLLPTIYTLWEHPDLLNSFKTHSGVVSKLASGANLMLPGVILDGPVNFHSYGKLAKNTPVSIITDDNRAAVAVGLTAHSSEDMYMTGGRGKCVDVLHVIGDMICQFSKPPVRPQLDPIINVEQIEVNTDNDTQSANDNTEESIEGIEKDVNSINIKNNDDDNTNDENVEMENNSYTLDTVENFMPVDPVKKMDELLEYCFLKACKGIKKEELPLLSSNFFKNHLISACPPGQVIDIKKSSYKKSSVFLGYMKSKGVIDTTILKGVESIIYIQGENPLLKELIIMEEKVAEKSVESSNAPVVSDCYKVTADVIPILSKYGYEKGDIMKRPEIRKCFFDYVKKENLQDGKILKINPQLAGILRTKESVITLTMEDGINKFIGRMTLTHEITIAGTKIFHTGKLEPIDITVATRSYGKKATLVNNLETFGIKLDEFSRECQGIGASATVTEVPGKKSPSVLVQGNQVLYVYKLLTEKYRINKNYIRGLEFAPKKRK</sequence>
<dbReference type="PANTHER" id="PTHR12217:SF4">
    <property type="entry name" value="EUKARYOTIC TRANSLATION INITIATION FACTOR 2D"/>
    <property type="match status" value="1"/>
</dbReference>
<dbReference type="InterPro" id="IPR048247">
    <property type="entry name" value="eIF2D_N"/>
</dbReference>
<dbReference type="InterPro" id="IPR036877">
    <property type="entry name" value="SUI1_dom_sf"/>
</dbReference>
<dbReference type="Gene3D" id="3.30.780.10">
    <property type="entry name" value="SUI1-like domain"/>
    <property type="match status" value="1"/>
</dbReference>
<dbReference type="InterPro" id="IPR041366">
    <property type="entry name" value="Pre-PUA"/>
</dbReference>
<dbReference type="InterPro" id="IPR048248">
    <property type="entry name" value="PUA_eIF2d-like"/>
</dbReference>
<dbReference type="GO" id="GO:0003743">
    <property type="term" value="F:translation initiation factor activity"/>
    <property type="evidence" value="ECO:0007669"/>
    <property type="project" value="InterPro"/>
</dbReference>
<evidence type="ECO:0000313" key="4">
    <source>
        <dbReference type="Proteomes" id="UP001168972"/>
    </source>
</evidence>
<dbReference type="SUPFAM" id="SSF47592">
    <property type="entry name" value="SWIB/MDM2 domain"/>
    <property type="match status" value="1"/>
</dbReference>
<dbReference type="InterPro" id="IPR015947">
    <property type="entry name" value="PUA-like_sf"/>
</dbReference>
<dbReference type="InterPro" id="IPR001950">
    <property type="entry name" value="SUI1"/>
</dbReference>